<dbReference type="Proteomes" id="UP001148312">
    <property type="component" value="Unassembled WGS sequence"/>
</dbReference>
<sequence>METVAGPDQCIGSHIANHSGPTPTVNTRSFFKRRESHFDRPRRCSILSMTICQTLLLCLIILCLSPQSALAQTTVGISNSSSSLGSASAPAPCGEISTDVPATEALLVSIAEHAQLHEHKKHVDGTEPIYTAENGVLLLKRSPSSADNSSSYPDVPTAFDTLSNNFANASCVSFFNQFRSNSTFTDCLAVSLLLGNSNSFFHVLTSAVDTSHVLDAACAQPVDKCASVLTSLAKQLLHDDHCAQDYNSGNAVVQSVYQELIAYEPVYHVSCLTDPATKSYCFVDAVTNTSAPNNYNVYFVPIGSTLTASGPITCNKCLKDTFDVYAQWATVNGQSLDTTYVPSAILINNYCGAGFANTNVTVGALKATAAGAGQALQPPDSRLLVSFAAVLIGIAISGSF</sequence>
<comment type="caution">
    <text evidence="2">The sequence shown here is derived from an EMBL/GenBank/DDBJ whole genome shotgun (WGS) entry which is preliminary data.</text>
</comment>
<protein>
    <recommendedName>
        <fullName evidence="1">DUF7729 domain-containing protein</fullName>
    </recommendedName>
</protein>
<proteinExistence type="predicted"/>
<organism evidence="2 3">
    <name type="scientific">Penicillium diatomitis</name>
    <dbReference type="NCBI Taxonomy" id="2819901"/>
    <lineage>
        <taxon>Eukaryota</taxon>
        <taxon>Fungi</taxon>
        <taxon>Dikarya</taxon>
        <taxon>Ascomycota</taxon>
        <taxon>Pezizomycotina</taxon>
        <taxon>Eurotiomycetes</taxon>
        <taxon>Eurotiomycetidae</taxon>
        <taxon>Eurotiales</taxon>
        <taxon>Aspergillaceae</taxon>
        <taxon>Penicillium</taxon>
    </lineage>
</organism>
<feature type="domain" description="DUF7729" evidence="1">
    <location>
        <begin position="155"/>
        <end position="360"/>
    </location>
</feature>
<dbReference type="PANTHER" id="PTHR39460:SF1">
    <property type="entry name" value="C6 TRANSCRIPTION FACTOR"/>
    <property type="match status" value="1"/>
</dbReference>
<evidence type="ECO:0000259" key="1">
    <source>
        <dbReference type="Pfam" id="PF24855"/>
    </source>
</evidence>
<dbReference type="PANTHER" id="PTHR39460">
    <property type="entry name" value="EXPRESSED PROTEIN"/>
    <property type="match status" value="1"/>
</dbReference>
<dbReference type="Pfam" id="PF24855">
    <property type="entry name" value="DUF7729"/>
    <property type="match status" value="1"/>
</dbReference>
<reference evidence="2" key="1">
    <citation type="submission" date="2022-12" db="EMBL/GenBank/DDBJ databases">
        <authorList>
            <person name="Petersen C."/>
        </authorList>
    </citation>
    <scope>NUCLEOTIDE SEQUENCE</scope>
    <source>
        <strain evidence="2">IBT 30728</strain>
    </source>
</reference>
<dbReference type="InterPro" id="IPR056146">
    <property type="entry name" value="DUF7729"/>
</dbReference>
<accession>A0A9W9X516</accession>
<dbReference type="EMBL" id="JAPWDQ010000006">
    <property type="protein sequence ID" value="KAJ5483961.1"/>
    <property type="molecule type" value="Genomic_DNA"/>
</dbReference>
<dbReference type="GeneID" id="81625608"/>
<keyword evidence="3" id="KW-1185">Reference proteome</keyword>
<name>A0A9W9X516_9EURO</name>
<evidence type="ECO:0000313" key="2">
    <source>
        <dbReference type="EMBL" id="KAJ5483961.1"/>
    </source>
</evidence>
<gene>
    <name evidence="2" type="ORF">N7539_005757</name>
</gene>
<dbReference type="RefSeq" id="XP_056789231.1">
    <property type="nucleotide sequence ID" value="XM_056935359.1"/>
</dbReference>
<dbReference type="AlphaFoldDB" id="A0A9W9X516"/>
<evidence type="ECO:0000313" key="3">
    <source>
        <dbReference type="Proteomes" id="UP001148312"/>
    </source>
</evidence>
<reference evidence="2" key="2">
    <citation type="journal article" date="2023" name="IMA Fungus">
        <title>Comparative genomic study of the Penicillium genus elucidates a diverse pangenome and 15 lateral gene transfer events.</title>
        <authorList>
            <person name="Petersen C."/>
            <person name="Sorensen T."/>
            <person name="Nielsen M.R."/>
            <person name="Sondergaard T.E."/>
            <person name="Sorensen J.L."/>
            <person name="Fitzpatrick D.A."/>
            <person name="Frisvad J.C."/>
            <person name="Nielsen K.L."/>
        </authorList>
    </citation>
    <scope>NUCLEOTIDE SEQUENCE</scope>
    <source>
        <strain evidence="2">IBT 30728</strain>
    </source>
</reference>